<accession>A0A5R8Y3V7</accession>
<dbReference type="InterPro" id="IPR024060">
    <property type="entry name" value="Ureidoglycolate_lyase_dom_sf"/>
</dbReference>
<keyword evidence="2" id="KW-0659">Purine metabolism</keyword>
<comment type="caution">
    <text evidence="5">The sequence shown here is derived from an EMBL/GenBank/DDBJ whole genome shotgun (WGS) entry which is preliminary data.</text>
</comment>
<keyword evidence="3" id="KW-0456">Lyase</keyword>
<dbReference type="GO" id="GO:0004848">
    <property type="term" value="F:ureidoglycolate hydrolase activity"/>
    <property type="evidence" value="ECO:0007669"/>
    <property type="project" value="InterPro"/>
</dbReference>
<dbReference type="GO" id="GO:0006144">
    <property type="term" value="P:purine nucleobase metabolic process"/>
    <property type="evidence" value="ECO:0007669"/>
    <property type="project" value="UniProtKB-KW"/>
</dbReference>
<dbReference type="InterPro" id="IPR011051">
    <property type="entry name" value="RmlC_Cupin_sf"/>
</dbReference>
<sequence length="171" mass="19653">MSLVLKPIDLASESFKDYGKVISVENTNSIIINDGFAQKHYNLCDMDATEKNGVSTLHIYIAKKREFPLVINMLEKHPYFSQTFMPRDNKPFLVVVALGDKKPDLSTLKVFKTNGNQGVFYKRGIWHFPLISIEDNEQFIVIDRNDLGKKENKLEDCIEINIDTKIEVLDK</sequence>
<dbReference type="InterPro" id="IPR047233">
    <property type="entry name" value="UAH_cupin"/>
</dbReference>
<evidence type="ECO:0000256" key="4">
    <source>
        <dbReference type="ARBA" id="ARBA00047684"/>
    </source>
</evidence>
<comment type="catalytic activity">
    <reaction evidence="4">
        <text>(S)-ureidoglycolate = urea + glyoxylate</text>
        <dbReference type="Rhea" id="RHEA:11304"/>
        <dbReference type="ChEBI" id="CHEBI:16199"/>
        <dbReference type="ChEBI" id="CHEBI:36655"/>
        <dbReference type="ChEBI" id="CHEBI:57296"/>
        <dbReference type="EC" id="4.3.2.3"/>
    </reaction>
</comment>
<dbReference type="Proteomes" id="UP000308901">
    <property type="component" value="Unassembled WGS sequence"/>
</dbReference>
<dbReference type="AlphaFoldDB" id="A0A5R8Y3V7"/>
<comment type="subunit">
    <text evidence="1">Homodimer.</text>
</comment>
<dbReference type="RefSeq" id="WP_138152134.1">
    <property type="nucleotide sequence ID" value="NZ_VANU01000002.1"/>
</dbReference>
<dbReference type="InterPro" id="IPR007247">
    <property type="entry name" value="Ureidogly_lyase"/>
</dbReference>
<evidence type="ECO:0000256" key="3">
    <source>
        <dbReference type="ARBA" id="ARBA00023239"/>
    </source>
</evidence>
<dbReference type="Gene3D" id="2.60.120.480">
    <property type="entry name" value="Ureidoglycolate hydrolase"/>
    <property type="match status" value="1"/>
</dbReference>
<dbReference type="PANTHER" id="PTHR21221">
    <property type="entry name" value="UREIDOGLYCOLATE HYDROLASE"/>
    <property type="match status" value="1"/>
</dbReference>
<keyword evidence="5" id="KW-0378">Hydrolase</keyword>
<dbReference type="OrthoDB" id="9804602at2"/>
<name>A0A5R8Y3V7_9BACT</name>
<evidence type="ECO:0000256" key="1">
    <source>
        <dbReference type="ARBA" id="ARBA00011738"/>
    </source>
</evidence>
<organism evidence="5 6">
    <name type="scientific">Arcobacter arenosus</name>
    <dbReference type="NCBI Taxonomy" id="2576037"/>
    <lineage>
        <taxon>Bacteria</taxon>
        <taxon>Pseudomonadati</taxon>
        <taxon>Campylobacterota</taxon>
        <taxon>Epsilonproteobacteria</taxon>
        <taxon>Campylobacterales</taxon>
        <taxon>Arcobacteraceae</taxon>
        <taxon>Arcobacter</taxon>
    </lineage>
</organism>
<proteinExistence type="predicted"/>
<dbReference type="Pfam" id="PF04115">
    <property type="entry name" value="Ureidogly_lyase"/>
    <property type="match status" value="1"/>
</dbReference>
<dbReference type="GO" id="GO:0050385">
    <property type="term" value="F:ureidoglycolate lyase activity"/>
    <property type="evidence" value="ECO:0007669"/>
    <property type="project" value="UniProtKB-EC"/>
</dbReference>
<reference evidence="5 6" key="1">
    <citation type="submission" date="2019-05" db="EMBL/GenBank/DDBJ databases">
        <title>Arcobacter sp. nov., isolated from sea sediment.</title>
        <authorList>
            <person name="Kim W."/>
        </authorList>
    </citation>
    <scope>NUCLEOTIDE SEQUENCE [LARGE SCALE GENOMIC DNA]</scope>
    <source>
        <strain evidence="5 6">CAU 1517</strain>
    </source>
</reference>
<dbReference type="SUPFAM" id="SSF51182">
    <property type="entry name" value="RmlC-like cupins"/>
    <property type="match status" value="1"/>
</dbReference>
<evidence type="ECO:0000313" key="6">
    <source>
        <dbReference type="Proteomes" id="UP000308901"/>
    </source>
</evidence>
<evidence type="ECO:0000313" key="5">
    <source>
        <dbReference type="EMBL" id="TLP39551.1"/>
    </source>
</evidence>
<dbReference type="GO" id="GO:0000256">
    <property type="term" value="P:allantoin catabolic process"/>
    <property type="evidence" value="ECO:0007669"/>
    <property type="project" value="InterPro"/>
</dbReference>
<gene>
    <name evidence="5" type="ORF">FDK22_06710</name>
</gene>
<dbReference type="PANTHER" id="PTHR21221:SF1">
    <property type="entry name" value="UREIDOGLYCOLATE LYASE"/>
    <property type="match status" value="1"/>
</dbReference>
<dbReference type="EMBL" id="VANU01000002">
    <property type="protein sequence ID" value="TLP39551.1"/>
    <property type="molecule type" value="Genomic_DNA"/>
</dbReference>
<evidence type="ECO:0000256" key="2">
    <source>
        <dbReference type="ARBA" id="ARBA00022631"/>
    </source>
</evidence>
<protein>
    <submittedName>
        <fullName evidence="5">Ureidoglycolate hydrolase</fullName>
    </submittedName>
</protein>
<keyword evidence="6" id="KW-1185">Reference proteome</keyword>
<dbReference type="CDD" id="cd20298">
    <property type="entry name" value="cupin_UAH"/>
    <property type="match status" value="1"/>
</dbReference>
<dbReference type="PIRSF" id="PIRSF017306">
    <property type="entry name" value="Ureidogly_hydro"/>
    <property type="match status" value="1"/>
</dbReference>